<keyword evidence="2" id="KW-0812">Transmembrane</keyword>
<feature type="transmembrane region" description="Helical" evidence="2">
    <location>
        <begin position="164"/>
        <end position="185"/>
    </location>
</feature>
<evidence type="ECO:0000256" key="1">
    <source>
        <dbReference type="SAM" id="MobiDB-lite"/>
    </source>
</evidence>
<organism evidence="3 4">
    <name type="scientific">Acrodontium crateriforme</name>
    <dbReference type="NCBI Taxonomy" id="150365"/>
    <lineage>
        <taxon>Eukaryota</taxon>
        <taxon>Fungi</taxon>
        <taxon>Dikarya</taxon>
        <taxon>Ascomycota</taxon>
        <taxon>Pezizomycotina</taxon>
        <taxon>Dothideomycetes</taxon>
        <taxon>Dothideomycetidae</taxon>
        <taxon>Mycosphaerellales</taxon>
        <taxon>Teratosphaeriaceae</taxon>
        <taxon>Acrodontium</taxon>
    </lineage>
</organism>
<keyword evidence="2" id="KW-1133">Transmembrane helix</keyword>
<dbReference type="Proteomes" id="UP001303373">
    <property type="component" value="Chromosome 5"/>
</dbReference>
<gene>
    <name evidence="3" type="ORF">R9X50_00398400</name>
</gene>
<sequence>MASSTDEKITFGATVVPATAPMKPAALQPPTLESPALTPVASRDGAYSEVDMPTAATPQSPFYQHPPASFERVQSRPQSKQMLEPFEKDLEAGNITPLSSTSDENPFASKISLERNKECKMWPSRQTLMQAKQADKHKKRTNRGCTGCAPIRAKWEAYSKCQRLMIKMCIALLVIGVVVAIAVGVTKAVNGSVYDEHGNHPIGSTKR</sequence>
<dbReference type="EMBL" id="CP138584">
    <property type="protein sequence ID" value="WPH01149.1"/>
    <property type="molecule type" value="Genomic_DNA"/>
</dbReference>
<evidence type="ECO:0000313" key="3">
    <source>
        <dbReference type="EMBL" id="WPH01149.1"/>
    </source>
</evidence>
<protein>
    <submittedName>
        <fullName evidence="3">Uncharacterized protein</fullName>
    </submittedName>
</protein>
<accession>A0AAQ3M4G2</accession>
<evidence type="ECO:0000256" key="2">
    <source>
        <dbReference type="SAM" id="Phobius"/>
    </source>
</evidence>
<proteinExistence type="predicted"/>
<evidence type="ECO:0000313" key="4">
    <source>
        <dbReference type="Proteomes" id="UP001303373"/>
    </source>
</evidence>
<reference evidence="3 4" key="1">
    <citation type="submission" date="2023-11" db="EMBL/GenBank/DDBJ databases">
        <title>An acidophilic fungus is an integral part of prey digestion in a carnivorous sundew plant.</title>
        <authorList>
            <person name="Tsai I.J."/>
        </authorList>
    </citation>
    <scope>NUCLEOTIDE SEQUENCE [LARGE SCALE GENOMIC DNA]</scope>
    <source>
        <strain evidence="3">169a</strain>
    </source>
</reference>
<name>A0AAQ3M4G2_9PEZI</name>
<feature type="region of interest" description="Disordered" evidence="1">
    <location>
        <begin position="1"/>
        <end position="72"/>
    </location>
</feature>
<dbReference type="AlphaFoldDB" id="A0AAQ3M4G2"/>
<keyword evidence="2" id="KW-0472">Membrane</keyword>
<keyword evidence="4" id="KW-1185">Reference proteome</keyword>